<feature type="compositionally biased region" description="Basic and acidic residues" evidence="8">
    <location>
        <begin position="1"/>
        <end position="18"/>
    </location>
</feature>
<dbReference type="Proteomes" id="UP000054408">
    <property type="component" value="Unassembled WGS sequence"/>
</dbReference>
<keyword evidence="5 6" id="KW-0472">Membrane</keyword>
<keyword evidence="10" id="KW-1185">Reference proteome</keyword>
<organism evidence="9 10">
    <name type="scientific">Thecamonas trahens ATCC 50062</name>
    <dbReference type="NCBI Taxonomy" id="461836"/>
    <lineage>
        <taxon>Eukaryota</taxon>
        <taxon>Apusozoa</taxon>
        <taxon>Apusomonadida</taxon>
        <taxon>Apusomonadidae</taxon>
        <taxon>Thecamonas</taxon>
    </lineage>
</organism>
<dbReference type="Pfam" id="PF00153">
    <property type="entry name" value="Mito_carr"/>
    <property type="match status" value="3"/>
</dbReference>
<dbReference type="InterPro" id="IPR018108">
    <property type="entry name" value="MCP_transmembrane"/>
</dbReference>
<gene>
    <name evidence="9" type="ORF">AMSG_04251</name>
</gene>
<evidence type="ECO:0000256" key="2">
    <source>
        <dbReference type="ARBA" id="ARBA00022448"/>
    </source>
</evidence>
<dbReference type="STRING" id="461836.A0A0L0D6L1"/>
<comment type="similarity">
    <text evidence="7">Belongs to the mitochondrial carrier (TC 2.A.29) family.</text>
</comment>
<sequence>MVDVEREPGGEVRQDGVRQDPTTRQAQARRNDVQQDEAWADEAWADEAWERHAVWVFQVLDANTKGRVSLGELDAALAPHAAALPEAALAKAGEVGVVYGDDVELDLGGFVAVMRAARKVDADIVAFLYNVSRAALEPWDEQPWFHQNHPHLPPRPLRHGGTVSDETRRDVERRKRTWTAIASSLLAGGCAGAMAKSAVAPLDRTKILFQVNHPRFAGSPGVLATLKQIVRLEGLRGLYKGNGAQMVRIFPYAAVQFMSYEQYKRILLGGDDSPLTGSTPPLVKLAAGALAGMSSVVATYPLDLVRARLASQVEVHAYTSIRECLFKTAQSEGIRGLYKGLSPTLVGIVPYAGLSFFTFDTLKEKARELLPAGQPLPVVASLACGAIAGLVSQTVTYPIDSLRRRAQLMGSPVFASQSEAFSSRTKHMSATMLLSHLIKKEGPLSLFRGLSINYMRVVPSVAISFTTFEYLKARLPTDAR</sequence>
<proteinExistence type="inferred from homology"/>
<evidence type="ECO:0000313" key="10">
    <source>
        <dbReference type="Proteomes" id="UP000054408"/>
    </source>
</evidence>
<dbReference type="PRINTS" id="PR00926">
    <property type="entry name" value="MITOCARRIER"/>
</dbReference>
<dbReference type="SUPFAM" id="SSF103506">
    <property type="entry name" value="Mitochondrial carrier"/>
    <property type="match status" value="1"/>
</dbReference>
<dbReference type="InterPro" id="IPR023395">
    <property type="entry name" value="MCP_dom_sf"/>
</dbReference>
<keyword evidence="3 6" id="KW-0812">Transmembrane</keyword>
<dbReference type="RefSeq" id="XP_013759032.1">
    <property type="nucleotide sequence ID" value="XM_013903578.1"/>
</dbReference>
<evidence type="ECO:0000256" key="3">
    <source>
        <dbReference type="ARBA" id="ARBA00022692"/>
    </source>
</evidence>
<dbReference type="InterPro" id="IPR002067">
    <property type="entry name" value="MCP"/>
</dbReference>
<comment type="subcellular location">
    <subcellularLocation>
        <location evidence="1">Membrane</location>
        <topology evidence="1">Multi-pass membrane protein</topology>
    </subcellularLocation>
</comment>
<name>A0A0L0D6L1_THETB</name>
<dbReference type="EMBL" id="GL349449">
    <property type="protein sequence ID" value="KNC48017.1"/>
    <property type="molecule type" value="Genomic_DNA"/>
</dbReference>
<feature type="repeat" description="Solcar" evidence="6">
    <location>
        <begin position="279"/>
        <end position="365"/>
    </location>
</feature>
<evidence type="ECO:0000256" key="8">
    <source>
        <dbReference type="SAM" id="MobiDB-lite"/>
    </source>
</evidence>
<evidence type="ECO:0000313" key="9">
    <source>
        <dbReference type="EMBL" id="KNC48017.1"/>
    </source>
</evidence>
<feature type="repeat" description="Solcar" evidence="6">
    <location>
        <begin position="179"/>
        <end position="266"/>
    </location>
</feature>
<dbReference type="OrthoDB" id="270584at2759"/>
<feature type="repeat" description="Solcar" evidence="6">
    <location>
        <begin position="376"/>
        <end position="474"/>
    </location>
</feature>
<dbReference type="GeneID" id="25563803"/>
<dbReference type="GO" id="GO:0016020">
    <property type="term" value="C:membrane"/>
    <property type="evidence" value="ECO:0007669"/>
    <property type="project" value="UniProtKB-SubCell"/>
</dbReference>
<evidence type="ECO:0000256" key="6">
    <source>
        <dbReference type="PROSITE-ProRule" id="PRU00282"/>
    </source>
</evidence>
<dbReference type="Gene3D" id="1.50.40.10">
    <property type="entry name" value="Mitochondrial carrier domain"/>
    <property type="match status" value="1"/>
</dbReference>
<dbReference type="GO" id="GO:0055085">
    <property type="term" value="P:transmembrane transport"/>
    <property type="evidence" value="ECO:0007669"/>
    <property type="project" value="InterPro"/>
</dbReference>
<keyword evidence="4" id="KW-0677">Repeat</keyword>
<evidence type="ECO:0000256" key="7">
    <source>
        <dbReference type="RuleBase" id="RU000488"/>
    </source>
</evidence>
<protein>
    <submittedName>
        <fullName evidence="9">Graves disease carrier protein</fullName>
    </submittedName>
</protein>
<evidence type="ECO:0000256" key="1">
    <source>
        <dbReference type="ARBA" id="ARBA00004141"/>
    </source>
</evidence>
<keyword evidence="2 7" id="KW-0813">Transport</keyword>
<dbReference type="AlphaFoldDB" id="A0A0L0D6L1"/>
<reference evidence="9 10" key="1">
    <citation type="submission" date="2010-05" db="EMBL/GenBank/DDBJ databases">
        <title>The Genome Sequence of Thecamonas trahens ATCC 50062.</title>
        <authorList>
            <consortium name="The Broad Institute Genome Sequencing Platform"/>
            <person name="Russ C."/>
            <person name="Cuomo C."/>
            <person name="Shea T."/>
            <person name="Young S.K."/>
            <person name="Zeng Q."/>
            <person name="Koehrsen M."/>
            <person name="Haas B."/>
            <person name="Borodovsky M."/>
            <person name="Guigo R."/>
            <person name="Alvarado L."/>
            <person name="Berlin A."/>
            <person name="Bochicchio J."/>
            <person name="Borenstein D."/>
            <person name="Chapman S."/>
            <person name="Chen Z."/>
            <person name="Freedman E."/>
            <person name="Gellesch M."/>
            <person name="Goldberg J."/>
            <person name="Griggs A."/>
            <person name="Gujja S."/>
            <person name="Heilman E."/>
            <person name="Heiman D."/>
            <person name="Hepburn T."/>
            <person name="Howarth C."/>
            <person name="Jen D."/>
            <person name="Larson L."/>
            <person name="Mehta T."/>
            <person name="Park D."/>
            <person name="Pearson M."/>
            <person name="Roberts A."/>
            <person name="Saif S."/>
            <person name="Shenoy N."/>
            <person name="Sisk P."/>
            <person name="Stolte C."/>
            <person name="Sykes S."/>
            <person name="Thomson T."/>
            <person name="Walk T."/>
            <person name="White J."/>
            <person name="Yandava C."/>
            <person name="Burger G."/>
            <person name="Gray M.W."/>
            <person name="Holland P.W.H."/>
            <person name="King N."/>
            <person name="Lang F.B.F."/>
            <person name="Roger A.J."/>
            <person name="Ruiz-Trillo I."/>
            <person name="Lander E."/>
            <person name="Nusbaum C."/>
        </authorList>
    </citation>
    <scope>NUCLEOTIDE SEQUENCE [LARGE SCALE GENOMIC DNA]</scope>
    <source>
        <strain evidence="9 10">ATCC 50062</strain>
    </source>
</reference>
<accession>A0A0L0D6L1</accession>
<dbReference type="PANTHER" id="PTHR24089">
    <property type="entry name" value="SOLUTE CARRIER FAMILY 25"/>
    <property type="match status" value="1"/>
</dbReference>
<feature type="region of interest" description="Disordered" evidence="8">
    <location>
        <begin position="1"/>
        <end position="37"/>
    </location>
</feature>
<evidence type="ECO:0000256" key="5">
    <source>
        <dbReference type="ARBA" id="ARBA00023136"/>
    </source>
</evidence>
<dbReference type="PROSITE" id="PS50920">
    <property type="entry name" value="SOLCAR"/>
    <property type="match status" value="3"/>
</dbReference>
<feature type="region of interest" description="Disordered" evidence="8">
    <location>
        <begin position="147"/>
        <end position="170"/>
    </location>
</feature>
<dbReference type="eggNOG" id="KOG0752">
    <property type="taxonomic scope" value="Eukaryota"/>
</dbReference>
<evidence type="ECO:0000256" key="4">
    <source>
        <dbReference type="ARBA" id="ARBA00022737"/>
    </source>
</evidence>